<name>A0A4Y4F6U3_9GAMM</name>
<dbReference type="HAMAP" id="MF_00366">
    <property type="entry name" value="RNApol_bact_RpoZ"/>
    <property type="match status" value="1"/>
</dbReference>
<dbReference type="InterPro" id="IPR003716">
    <property type="entry name" value="DNA-dir_RNA_pol_omega"/>
</dbReference>
<evidence type="ECO:0000313" key="13">
    <source>
        <dbReference type="EMBL" id="GED22828.1"/>
    </source>
</evidence>
<keyword evidence="4 11" id="KW-0240">DNA-directed RNA polymerase</keyword>
<dbReference type="PANTHER" id="PTHR34476">
    <property type="entry name" value="DNA-DIRECTED RNA POLYMERASE SUBUNIT OMEGA"/>
    <property type="match status" value="1"/>
</dbReference>
<protein>
    <recommendedName>
        <fullName evidence="3 11">DNA-directed RNA polymerase subunit omega</fullName>
        <shortName evidence="11">RNAP omega subunit</shortName>
        <ecNumber evidence="2 11">2.7.7.6</ecNumber>
    </recommendedName>
    <alternativeName>
        <fullName evidence="9 11">RNA polymerase omega subunit</fullName>
    </alternativeName>
    <alternativeName>
        <fullName evidence="8 11">Transcriptase subunit omega</fullName>
    </alternativeName>
</protein>
<accession>A0A4Y4F6U3</accession>
<evidence type="ECO:0000256" key="1">
    <source>
        <dbReference type="ARBA" id="ARBA00006711"/>
    </source>
</evidence>
<keyword evidence="6 11" id="KW-0548">Nucleotidyltransferase</keyword>
<comment type="subunit">
    <text evidence="11">The RNAP catalytic core consists of 2 alpha, 1 beta, 1 beta' and 1 omega subunit. When a sigma factor is associated with the core the holoenzyme is formed, which can initiate transcription.</text>
</comment>
<keyword evidence="7 11" id="KW-0804">Transcription</keyword>
<comment type="caution">
    <text evidence="13">The sequence shown here is derived from an EMBL/GenBank/DDBJ whole genome shotgun (WGS) entry which is preliminary data.</text>
</comment>
<evidence type="ECO:0000256" key="11">
    <source>
        <dbReference type="HAMAP-Rule" id="MF_00366"/>
    </source>
</evidence>
<keyword evidence="5 11" id="KW-0808">Transferase</keyword>
<comment type="similarity">
    <text evidence="1 11">Belongs to the RNA polymerase subunit omega family.</text>
</comment>
<dbReference type="OrthoDB" id="9796300at2"/>
<evidence type="ECO:0000256" key="5">
    <source>
        <dbReference type="ARBA" id="ARBA00022679"/>
    </source>
</evidence>
<comment type="catalytic activity">
    <reaction evidence="10 11">
        <text>RNA(n) + a ribonucleoside 5'-triphosphate = RNA(n+1) + diphosphate</text>
        <dbReference type="Rhea" id="RHEA:21248"/>
        <dbReference type="Rhea" id="RHEA-COMP:14527"/>
        <dbReference type="Rhea" id="RHEA-COMP:17342"/>
        <dbReference type="ChEBI" id="CHEBI:33019"/>
        <dbReference type="ChEBI" id="CHEBI:61557"/>
        <dbReference type="ChEBI" id="CHEBI:140395"/>
        <dbReference type="EC" id="2.7.7.6"/>
    </reaction>
</comment>
<feature type="region of interest" description="Disordered" evidence="12">
    <location>
        <begin position="65"/>
        <end position="92"/>
    </location>
</feature>
<dbReference type="SUPFAM" id="SSF63562">
    <property type="entry name" value="RPB6/omega subunit-like"/>
    <property type="match status" value="1"/>
</dbReference>
<evidence type="ECO:0000256" key="6">
    <source>
        <dbReference type="ARBA" id="ARBA00022695"/>
    </source>
</evidence>
<sequence>MARVTVEDCLENVENRFKLVMISTHRARQLSRGSRDALLPWENDKPTVMALREIAGGLIDASVLDEPIEASQPPVRREYNAPDAEQEAPLDE</sequence>
<dbReference type="InterPro" id="IPR006110">
    <property type="entry name" value="Pol_omega/Rpo6/RPB6"/>
</dbReference>
<evidence type="ECO:0000256" key="9">
    <source>
        <dbReference type="ARBA" id="ARBA00030998"/>
    </source>
</evidence>
<dbReference type="NCBIfam" id="TIGR00690">
    <property type="entry name" value="rpoZ"/>
    <property type="match status" value="1"/>
</dbReference>
<evidence type="ECO:0000256" key="4">
    <source>
        <dbReference type="ARBA" id="ARBA00022478"/>
    </source>
</evidence>
<dbReference type="GO" id="GO:0006351">
    <property type="term" value="P:DNA-templated transcription"/>
    <property type="evidence" value="ECO:0007669"/>
    <property type="project" value="UniProtKB-UniRule"/>
</dbReference>
<evidence type="ECO:0000256" key="12">
    <source>
        <dbReference type="SAM" id="MobiDB-lite"/>
    </source>
</evidence>
<proteinExistence type="inferred from homology"/>
<dbReference type="Pfam" id="PF01192">
    <property type="entry name" value="RNA_pol_Rpb6"/>
    <property type="match status" value="1"/>
</dbReference>
<dbReference type="Proteomes" id="UP000319812">
    <property type="component" value="Unassembled WGS sequence"/>
</dbReference>
<dbReference type="AlphaFoldDB" id="A0A4Y4F6U3"/>
<dbReference type="GO" id="GO:0003899">
    <property type="term" value="F:DNA-directed RNA polymerase activity"/>
    <property type="evidence" value="ECO:0007669"/>
    <property type="project" value="UniProtKB-UniRule"/>
</dbReference>
<organism evidence="13 14">
    <name type="scientific">Halomonas halmophila</name>
    <dbReference type="NCBI Taxonomy" id="252"/>
    <lineage>
        <taxon>Bacteria</taxon>
        <taxon>Pseudomonadati</taxon>
        <taxon>Pseudomonadota</taxon>
        <taxon>Gammaproteobacteria</taxon>
        <taxon>Oceanospirillales</taxon>
        <taxon>Halomonadaceae</taxon>
        <taxon>Halomonas</taxon>
    </lineage>
</organism>
<evidence type="ECO:0000256" key="7">
    <source>
        <dbReference type="ARBA" id="ARBA00023163"/>
    </source>
</evidence>
<dbReference type="GO" id="GO:0003677">
    <property type="term" value="F:DNA binding"/>
    <property type="evidence" value="ECO:0007669"/>
    <property type="project" value="UniProtKB-UniRule"/>
</dbReference>
<dbReference type="SMART" id="SM01409">
    <property type="entry name" value="RNA_pol_Rpb6"/>
    <property type="match status" value="1"/>
</dbReference>
<reference evidence="13 14" key="1">
    <citation type="submission" date="2019-06" db="EMBL/GenBank/DDBJ databases">
        <title>Whole genome shotgun sequence of Halomonas halmophila NBRC 15537.</title>
        <authorList>
            <person name="Hosoyama A."/>
            <person name="Uohara A."/>
            <person name="Ohji S."/>
            <person name="Ichikawa N."/>
        </authorList>
    </citation>
    <scope>NUCLEOTIDE SEQUENCE [LARGE SCALE GENOMIC DNA]</scope>
    <source>
        <strain evidence="13 14">NBRC 15537</strain>
    </source>
</reference>
<dbReference type="Gene3D" id="3.90.940.10">
    <property type="match status" value="1"/>
</dbReference>
<evidence type="ECO:0000256" key="8">
    <source>
        <dbReference type="ARBA" id="ARBA00029924"/>
    </source>
</evidence>
<comment type="function">
    <text evidence="11">Promotes RNA polymerase assembly. Latches the N- and C-terminal regions of the beta' subunit thereby facilitating its interaction with the beta and alpha subunits.</text>
</comment>
<dbReference type="GO" id="GO:0000428">
    <property type="term" value="C:DNA-directed RNA polymerase complex"/>
    <property type="evidence" value="ECO:0007669"/>
    <property type="project" value="UniProtKB-KW"/>
</dbReference>
<evidence type="ECO:0000256" key="2">
    <source>
        <dbReference type="ARBA" id="ARBA00012418"/>
    </source>
</evidence>
<evidence type="ECO:0000313" key="14">
    <source>
        <dbReference type="Proteomes" id="UP000319812"/>
    </source>
</evidence>
<dbReference type="InterPro" id="IPR036161">
    <property type="entry name" value="RPB6/omega-like_sf"/>
</dbReference>
<dbReference type="EMBL" id="BJOC01000023">
    <property type="protein sequence ID" value="GED22828.1"/>
    <property type="molecule type" value="Genomic_DNA"/>
</dbReference>
<keyword evidence="14" id="KW-1185">Reference proteome</keyword>
<dbReference type="EC" id="2.7.7.6" evidence="2 11"/>
<evidence type="ECO:0000256" key="10">
    <source>
        <dbReference type="ARBA" id="ARBA00048552"/>
    </source>
</evidence>
<dbReference type="RefSeq" id="WP_141319938.1">
    <property type="nucleotide sequence ID" value="NZ_BJOC01000023.1"/>
</dbReference>
<dbReference type="PANTHER" id="PTHR34476:SF1">
    <property type="entry name" value="DNA-DIRECTED RNA POLYMERASE SUBUNIT OMEGA"/>
    <property type="match status" value="1"/>
</dbReference>
<evidence type="ECO:0000256" key="3">
    <source>
        <dbReference type="ARBA" id="ARBA00013725"/>
    </source>
</evidence>
<gene>
    <name evidence="11 13" type="primary">rpoZ</name>
    <name evidence="13" type="ORF">HHA01_18050</name>
</gene>